<dbReference type="PANTHER" id="PTHR33463">
    <property type="entry name" value="NB-ARC DOMAIN-CONTAINING PROTEIN-RELATED"/>
    <property type="match status" value="1"/>
</dbReference>
<evidence type="ECO:0000313" key="6">
    <source>
        <dbReference type="Proteomes" id="UP001281410"/>
    </source>
</evidence>
<evidence type="ECO:0000259" key="4">
    <source>
        <dbReference type="Pfam" id="PF00931"/>
    </source>
</evidence>
<dbReference type="GO" id="GO:0006952">
    <property type="term" value="P:defense response"/>
    <property type="evidence" value="ECO:0007669"/>
    <property type="project" value="UniProtKB-KW"/>
</dbReference>
<evidence type="ECO:0000313" key="5">
    <source>
        <dbReference type="EMBL" id="KAK3219604.1"/>
    </source>
</evidence>
<dbReference type="InterPro" id="IPR002182">
    <property type="entry name" value="NB-ARC"/>
</dbReference>
<dbReference type="InterPro" id="IPR027417">
    <property type="entry name" value="P-loop_NTPase"/>
</dbReference>
<keyword evidence="2" id="KW-0611">Plant defense</keyword>
<keyword evidence="6" id="KW-1185">Reference proteome</keyword>
<evidence type="ECO:0000256" key="2">
    <source>
        <dbReference type="ARBA" id="ARBA00022821"/>
    </source>
</evidence>
<evidence type="ECO:0000256" key="3">
    <source>
        <dbReference type="ARBA" id="ARBA00022840"/>
    </source>
</evidence>
<gene>
    <name evidence="5" type="ORF">Dsin_013574</name>
</gene>
<dbReference type="Proteomes" id="UP001281410">
    <property type="component" value="Unassembled WGS sequence"/>
</dbReference>
<reference evidence="5" key="1">
    <citation type="journal article" date="2023" name="Plant J.">
        <title>Genome sequences and population genomics provide insights into the demographic history, inbreeding, and mutation load of two 'living fossil' tree species of Dipteronia.</title>
        <authorList>
            <person name="Feng Y."/>
            <person name="Comes H.P."/>
            <person name="Chen J."/>
            <person name="Zhu S."/>
            <person name="Lu R."/>
            <person name="Zhang X."/>
            <person name="Li P."/>
            <person name="Qiu J."/>
            <person name="Olsen K.M."/>
            <person name="Qiu Y."/>
        </authorList>
    </citation>
    <scope>NUCLEOTIDE SEQUENCE</scope>
    <source>
        <strain evidence="5">NBL</strain>
    </source>
</reference>
<feature type="domain" description="NB-ARC" evidence="4">
    <location>
        <begin position="13"/>
        <end position="81"/>
    </location>
</feature>
<dbReference type="InterPro" id="IPR050905">
    <property type="entry name" value="Plant_NBS-LRR"/>
</dbReference>
<comment type="caution">
    <text evidence="5">The sequence shown here is derived from an EMBL/GenBank/DDBJ whole genome shotgun (WGS) entry which is preliminary data.</text>
</comment>
<dbReference type="PANTHER" id="PTHR33463:SF220">
    <property type="entry name" value="NB-ARC DOMAIN-CONTAINING PROTEIN"/>
    <property type="match status" value="1"/>
</dbReference>
<evidence type="ECO:0000256" key="1">
    <source>
        <dbReference type="ARBA" id="ARBA00022741"/>
    </source>
</evidence>
<protein>
    <recommendedName>
        <fullName evidence="4">NB-ARC domain-containing protein</fullName>
    </recommendedName>
</protein>
<proteinExistence type="predicted"/>
<dbReference type="EMBL" id="JANJYJ010000004">
    <property type="protein sequence ID" value="KAK3219604.1"/>
    <property type="molecule type" value="Genomic_DNA"/>
</dbReference>
<dbReference type="GO" id="GO:0005524">
    <property type="term" value="F:ATP binding"/>
    <property type="evidence" value="ECO:0007669"/>
    <property type="project" value="UniProtKB-KW"/>
</dbReference>
<dbReference type="GO" id="GO:0043531">
    <property type="term" value="F:ADP binding"/>
    <property type="evidence" value="ECO:0007669"/>
    <property type="project" value="InterPro"/>
</dbReference>
<dbReference type="SUPFAM" id="SSF52540">
    <property type="entry name" value="P-loop containing nucleoside triphosphate hydrolases"/>
    <property type="match status" value="1"/>
</dbReference>
<dbReference type="InterPro" id="IPR042197">
    <property type="entry name" value="Apaf_helical"/>
</dbReference>
<dbReference type="Pfam" id="PF00931">
    <property type="entry name" value="NB-ARC"/>
    <property type="match status" value="1"/>
</dbReference>
<dbReference type="AlphaFoldDB" id="A0AAE0ALF8"/>
<sequence>MHQRRTGLNYWLTLLTQINNKLCDEQLGFDAVIWTVVSKELKLEEIQEDIGEKIGLCDVQWKNKTLREKAQEILKVLSRKKGFAVRCMLMSTRVECLGHDEAWELFQKNLQGVVFDCNPDIIELAKKVADECGGLPLVIKIIAQATACNTTSEELDYAIKVLKRSPS</sequence>
<dbReference type="Gene3D" id="1.10.8.430">
    <property type="entry name" value="Helical domain of apoptotic protease-activating factors"/>
    <property type="match status" value="1"/>
</dbReference>
<name>A0AAE0ALF8_9ROSI</name>
<accession>A0AAE0ALF8</accession>
<keyword evidence="3" id="KW-0067">ATP-binding</keyword>
<organism evidence="5 6">
    <name type="scientific">Dipteronia sinensis</name>
    <dbReference type="NCBI Taxonomy" id="43782"/>
    <lineage>
        <taxon>Eukaryota</taxon>
        <taxon>Viridiplantae</taxon>
        <taxon>Streptophyta</taxon>
        <taxon>Embryophyta</taxon>
        <taxon>Tracheophyta</taxon>
        <taxon>Spermatophyta</taxon>
        <taxon>Magnoliopsida</taxon>
        <taxon>eudicotyledons</taxon>
        <taxon>Gunneridae</taxon>
        <taxon>Pentapetalae</taxon>
        <taxon>rosids</taxon>
        <taxon>malvids</taxon>
        <taxon>Sapindales</taxon>
        <taxon>Sapindaceae</taxon>
        <taxon>Hippocastanoideae</taxon>
        <taxon>Acereae</taxon>
        <taxon>Dipteronia</taxon>
    </lineage>
</organism>
<keyword evidence="1" id="KW-0547">Nucleotide-binding</keyword>